<evidence type="ECO:0000313" key="1">
    <source>
        <dbReference type="EMBL" id="KAE8711001.1"/>
    </source>
</evidence>
<dbReference type="Proteomes" id="UP000436088">
    <property type="component" value="Unassembled WGS sequence"/>
</dbReference>
<dbReference type="EMBL" id="VEPZ02000923">
    <property type="protein sequence ID" value="KAE8711001.1"/>
    <property type="molecule type" value="Genomic_DNA"/>
</dbReference>
<protein>
    <submittedName>
        <fullName evidence="1">Uncharacterized protein</fullName>
    </submittedName>
</protein>
<evidence type="ECO:0000313" key="2">
    <source>
        <dbReference type="Proteomes" id="UP000436088"/>
    </source>
</evidence>
<comment type="caution">
    <text evidence="1">The sequence shown here is derived from an EMBL/GenBank/DDBJ whole genome shotgun (WGS) entry which is preliminary data.</text>
</comment>
<sequence>MGSDSEQGIQLPFFVGNQDQPRNRVSRQLDLIASIPNVNPTELHALLPPHGNGELVVAACNQSSGLFTAVITIGRLSLLDQRRGG</sequence>
<organism evidence="1 2">
    <name type="scientific">Hibiscus syriacus</name>
    <name type="common">Rose of Sharon</name>
    <dbReference type="NCBI Taxonomy" id="106335"/>
    <lineage>
        <taxon>Eukaryota</taxon>
        <taxon>Viridiplantae</taxon>
        <taxon>Streptophyta</taxon>
        <taxon>Embryophyta</taxon>
        <taxon>Tracheophyta</taxon>
        <taxon>Spermatophyta</taxon>
        <taxon>Magnoliopsida</taxon>
        <taxon>eudicotyledons</taxon>
        <taxon>Gunneridae</taxon>
        <taxon>Pentapetalae</taxon>
        <taxon>rosids</taxon>
        <taxon>malvids</taxon>
        <taxon>Malvales</taxon>
        <taxon>Malvaceae</taxon>
        <taxon>Malvoideae</taxon>
        <taxon>Hibiscus</taxon>
    </lineage>
</organism>
<accession>A0A6A3B2X2</accession>
<gene>
    <name evidence="1" type="ORF">F3Y22_tig00110307pilonHSYRG00059</name>
</gene>
<keyword evidence="2" id="KW-1185">Reference proteome</keyword>
<name>A0A6A3B2X2_HIBSY</name>
<dbReference type="AlphaFoldDB" id="A0A6A3B2X2"/>
<proteinExistence type="predicted"/>
<reference evidence="1" key="1">
    <citation type="submission" date="2019-09" db="EMBL/GenBank/DDBJ databases">
        <title>Draft genome information of white flower Hibiscus syriacus.</title>
        <authorList>
            <person name="Kim Y.-M."/>
        </authorList>
    </citation>
    <scope>NUCLEOTIDE SEQUENCE [LARGE SCALE GENOMIC DNA]</scope>
    <source>
        <strain evidence="1">YM2019G1</strain>
    </source>
</reference>